<evidence type="ECO:0000256" key="3">
    <source>
        <dbReference type="ARBA" id="ARBA00022729"/>
    </source>
</evidence>
<accession>I6QVR2</accession>
<proteinExistence type="evidence at transcript level"/>
<dbReference type="PANTHER" id="PTHR12411">
    <property type="entry name" value="CYSTEINE PROTEASE FAMILY C1-RELATED"/>
    <property type="match status" value="1"/>
</dbReference>
<reference evidence="12" key="1">
    <citation type="submission" date="2012-03" db="EMBL/GenBank/DDBJ databases">
        <title>Cysteine proteases of the bovine lungworm Dictyocaulus viviparus.</title>
        <authorList>
            <person name="Strube C."/>
            <person name="Schnieder T."/>
        </authorList>
    </citation>
    <scope>NUCLEOTIDE SEQUENCE</scope>
    <source>
        <strain evidence="12">HannoverDv2000</strain>
    </source>
</reference>
<protein>
    <submittedName>
        <fullName evidence="12">Cathepsin B3</fullName>
    </submittedName>
</protein>
<dbReference type="Gene3D" id="3.90.70.10">
    <property type="entry name" value="Cysteine proteinases"/>
    <property type="match status" value="1"/>
</dbReference>
<dbReference type="FunFam" id="3.90.70.10:FF:000031">
    <property type="entry name" value="Cathepsin B"/>
    <property type="match status" value="1"/>
</dbReference>
<dbReference type="SMART" id="SM00645">
    <property type="entry name" value="Pept_C1"/>
    <property type="match status" value="1"/>
</dbReference>
<dbReference type="InterPro" id="IPR013128">
    <property type="entry name" value="Peptidase_C1A"/>
</dbReference>
<evidence type="ECO:0000256" key="8">
    <source>
        <dbReference type="ARBA" id="ARBA00023180"/>
    </source>
</evidence>
<dbReference type="InterPro" id="IPR038765">
    <property type="entry name" value="Papain-like_cys_pep_sf"/>
</dbReference>
<dbReference type="PROSITE" id="PS00139">
    <property type="entry name" value="THIOL_PROTEASE_CYS"/>
    <property type="match status" value="1"/>
</dbReference>
<keyword evidence="2" id="KW-0645">Protease</keyword>
<dbReference type="PROSITE" id="PS00639">
    <property type="entry name" value="THIOL_PROTEASE_HIS"/>
    <property type="match status" value="1"/>
</dbReference>
<feature type="chain" id="PRO_5018745827" evidence="10">
    <location>
        <begin position="18"/>
        <end position="342"/>
    </location>
</feature>
<evidence type="ECO:0000256" key="1">
    <source>
        <dbReference type="ARBA" id="ARBA00008455"/>
    </source>
</evidence>
<evidence type="ECO:0000256" key="7">
    <source>
        <dbReference type="ARBA" id="ARBA00023157"/>
    </source>
</evidence>
<keyword evidence="4" id="KW-0378">Hydrolase</keyword>
<dbReference type="PRINTS" id="PR00705">
    <property type="entry name" value="PAPAIN"/>
</dbReference>
<gene>
    <name evidence="12" type="primary">cpb-3</name>
</gene>
<sequence length="342" mass="38119">MKLLVAALIASFSCVFTTPNRNEFSTLNTANPSLHKQLLTGMELVDYVNNNQQLFEASYTDANELRKKLMKPHYDRRIGKPQLQENEEDTAGIPESFDARTQWPHCPSISLIRDQADCGSCWAFAVGESISDRVCIATDANKTAEFSVEDILTCCDECGFGCDGGFPDAAWEYFVSTGVVTGGLYGTKNACRPYEISPCGNHPNETFYRNCTGVSTPSCKTSCQKGYPVSYKDDKTRGRKSYNLANSVSAIQKDILKHGPLVATFSVYEDFMYYKKGIYRYTHGGYEGGHAVRILGWGVENNVKYWIIANSWNTDWGEDGFFRMVRGINDCGIEESVSAGLY</sequence>
<comment type="similarity">
    <text evidence="1">Belongs to the peptidase C1 family.</text>
</comment>
<evidence type="ECO:0000256" key="4">
    <source>
        <dbReference type="ARBA" id="ARBA00022801"/>
    </source>
</evidence>
<evidence type="ECO:0000256" key="2">
    <source>
        <dbReference type="ARBA" id="ARBA00022670"/>
    </source>
</evidence>
<dbReference type="GO" id="GO:0006508">
    <property type="term" value="P:proteolysis"/>
    <property type="evidence" value="ECO:0007669"/>
    <property type="project" value="UniProtKB-KW"/>
</dbReference>
<dbReference type="InterPro" id="IPR025660">
    <property type="entry name" value="Pept_his_AS"/>
</dbReference>
<evidence type="ECO:0000256" key="6">
    <source>
        <dbReference type="ARBA" id="ARBA00023145"/>
    </source>
</evidence>
<keyword evidence="5" id="KW-0788">Thiol protease</keyword>
<keyword evidence="6" id="KW-0865">Zymogen</keyword>
<organism evidence="12">
    <name type="scientific">Dictyocaulus viviparus</name>
    <name type="common">Bovine lungworm</name>
    <dbReference type="NCBI Taxonomy" id="29172"/>
    <lineage>
        <taxon>Eukaryota</taxon>
        <taxon>Metazoa</taxon>
        <taxon>Ecdysozoa</taxon>
        <taxon>Nematoda</taxon>
        <taxon>Chromadorea</taxon>
        <taxon>Rhabditida</taxon>
        <taxon>Rhabditina</taxon>
        <taxon>Rhabditomorpha</taxon>
        <taxon>Strongyloidea</taxon>
        <taxon>Metastrongylidae</taxon>
        <taxon>Dictyocaulus</taxon>
    </lineage>
</organism>
<evidence type="ECO:0000256" key="9">
    <source>
        <dbReference type="ARBA" id="ARBA00057399"/>
    </source>
</evidence>
<dbReference type="Pfam" id="PF00112">
    <property type="entry name" value="Peptidase_C1"/>
    <property type="match status" value="1"/>
</dbReference>
<dbReference type="CDD" id="cd02620">
    <property type="entry name" value="Peptidase_C1A_CathepsinB"/>
    <property type="match status" value="1"/>
</dbReference>
<name>I6QVR2_DICVI</name>
<evidence type="ECO:0000313" key="12">
    <source>
        <dbReference type="EMBL" id="AFM37366.1"/>
    </source>
</evidence>
<feature type="signal peptide" evidence="10">
    <location>
        <begin position="1"/>
        <end position="17"/>
    </location>
</feature>
<dbReference type="InterPro" id="IPR000169">
    <property type="entry name" value="Pept_cys_AS"/>
</dbReference>
<feature type="domain" description="Peptidase C1A papain C-terminal" evidence="11">
    <location>
        <begin position="93"/>
        <end position="341"/>
    </location>
</feature>
<dbReference type="PROSITE" id="PS00640">
    <property type="entry name" value="THIOL_PROTEASE_ASN"/>
    <property type="match status" value="1"/>
</dbReference>
<dbReference type="InterPro" id="IPR000668">
    <property type="entry name" value="Peptidase_C1A_C"/>
</dbReference>
<keyword evidence="8" id="KW-0325">Glycoprotein</keyword>
<evidence type="ECO:0000259" key="11">
    <source>
        <dbReference type="SMART" id="SM00645"/>
    </source>
</evidence>
<comment type="function">
    <text evidence="9">Expression of the protease correlates with blood-feeding and suggests a role for the protease in blood digestion.</text>
</comment>
<dbReference type="GO" id="GO:0008234">
    <property type="term" value="F:cysteine-type peptidase activity"/>
    <property type="evidence" value="ECO:0007669"/>
    <property type="project" value="UniProtKB-KW"/>
</dbReference>
<keyword evidence="3 10" id="KW-0732">Signal</keyword>
<evidence type="ECO:0000256" key="10">
    <source>
        <dbReference type="SAM" id="SignalP"/>
    </source>
</evidence>
<keyword evidence="7" id="KW-1015">Disulfide bond</keyword>
<evidence type="ECO:0000256" key="5">
    <source>
        <dbReference type="ARBA" id="ARBA00022807"/>
    </source>
</evidence>
<dbReference type="EMBL" id="JQ828983">
    <property type="protein sequence ID" value="AFM37366.1"/>
    <property type="molecule type" value="mRNA"/>
</dbReference>
<dbReference type="SUPFAM" id="SSF54001">
    <property type="entry name" value="Cysteine proteinases"/>
    <property type="match status" value="1"/>
</dbReference>
<dbReference type="InterPro" id="IPR025661">
    <property type="entry name" value="Pept_asp_AS"/>
</dbReference>
<dbReference type="AlphaFoldDB" id="I6QVR2"/>